<keyword evidence="3" id="KW-1185">Reference proteome</keyword>
<sequence length="119" mass="12884">MPPLSAADRAALQQEWLALTRHDLPALAAARGWPIALDHCFARVLLDNAVGGCWYDAIPRRPAYRHATDAQLTAAVALARAARDGALDLPAANARSLQWRRARNGPRQAATRDRAGSLI</sequence>
<gene>
    <name evidence="2" type="ORF">PK98_02940</name>
</gene>
<organism evidence="2 3">
    <name type="scientific">Croceibacterium mercuriale</name>
    <dbReference type="NCBI Taxonomy" id="1572751"/>
    <lineage>
        <taxon>Bacteria</taxon>
        <taxon>Pseudomonadati</taxon>
        <taxon>Pseudomonadota</taxon>
        <taxon>Alphaproteobacteria</taxon>
        <taxon>Sphingomonadales</taxon>
        <taxon>Erythrobacteraceae</taxon>
        <taxon>Croceibacterium</taxon>
    </lineage>
</organism>
<name>A0A0B2C3W6_9SPHN</name>
<evidence type="ECO:0000256" key="1">
    <source>
        <dbReference type="SAM" id="MobiDB-lite"/>
    </source>
</evidence>
<protein>
    <recommendedName>
        <fullName evidence="4">GCN5-related N-acetyltransferase</fullName>
    </recommendedName>
</protein>
<dbReference type="Proteomes" id="UP000030988">
    <property type="component" value="Unassembled WGS sequence"/>
</dbReference>
<evidence type="ECO:0000313" key="3">
    <source>
        <dbReference type="Proteomes" id="UP000030988"/>
    </source>
</evidence>
<reference evidence="2 3" key="1">
    <citation type="submission" date="2014-11" db="EMBL/GenBank/DDBJ databases">
        <title>Draft genome sequence of Kirrobacter mercurialis.</title>
        <authorList>
            <person name="Coil D.A."/>
            <person name="Eisen J.A."/>
        </authorList>
    </citation>
    <scope>NUCLEOTIDE SEQUENCE [LARGE SCALE GENOMIC DNA]</scope>
    <source>
        <strain evidence="2 3">Coronado</strain>
    </source>
</reference>
<dbReference type="STRING" id="1572751.PK98_02940"/>
<dbReference type="RefSeq" id="WP_039094163.1">
    <property type="nucleotide sequence ID" value="NZ_JTDN01000001.1"/>
</dbReference>
<comment type="caution">
    <text evidence="2">The sequence shown here is derived from an EMBL/GenBank/DDBJ whole genome shotgun (WGS) entry which is preliminary data.</text>
</comment>
<proteinExistence type="predicted"/>
<dbReference type="OrthoDB" id="281270at2"/>
<evidence type="ECO:0000313" key="2">
    <source>
        <dbReference type="EMBL" id="KHL26686.1"/>
    </source>
</evidence>
<evidence type="ECO:0008006" key="4">
    <source>
        <dbReference type="Google" id="ProtNLM"/>
    </source>
</evidence>
<feature type="region of interest" description="Disordered" evidence="1">
    <location>
        <begin position="100"/>
        <end position="119"/>
    </location>
</feature>
<dbReference type="EMBL" id="JTDN01000001">
    <property type="protein sequence ID" value="KHL26686.1"/>
    <property type="molecule type" value="Genomic_DNA"/>
</dbReference>
<dbReference type="AlphaFoldDB" id="A0A0B2C3W6"/>
<accession>A0A0B2C3W6</accession>
<feature type="compositionally biased region" description="Basic and acidic residues" evidence="1">
    <location>
        <begin position="110"/>
        <end position="119"/>
    </location>
</feature>